<dbReference type="Ensembl" id="ENSCINT00000002148.3">
    <property type="protein sequence ID" value="ENSCINP00000002148.3"/>
    <property type="gene ID" value="ENSCING00000017981.1"/>
</dbReference>
<keyword evidence="1" id="KW-1133">Transmembrane helix</keyword>
<evidence type="ECO:0000313" key="3">
    <source>
        <dbReference type="Proteomes" id="UP000008144"/>
    </source>
</evidence>
<dbReference type="AlphaFoldDB" id="F6ZCW1"/>
<protein>
    <submittedName>
        <fullName evidence="2">Uncharacterized protein</fullName>
    </submittedName>
</protein>
<dbReference type="HOGENOM" id="CLU_3031655_0_0_1"/>
<organism evidence="2 3">
    <name type="scientific">Ciona intestinalis</name>
    <name type="common">Transparent sea squirt</name>
    <name type="synonym">Ascidia intestinalis</name>
    <dbReference type="NCBI Taxonomy" id="7719"/>
    <lineage>
        <taxon>Eukaryota</taxon>
        <taxon>Metazoa</taxon>
        <taxon>Chordata</taxon>
        <taxon>Tunicata</taxon>
        <taxon>Ascidiacea</taxon>
        <taxon>Phlebobranchia</taxon>
        <taxon>Cionidae</taxon>
        <taxon>Ciona</taxon>
    </lineage>
</organism>
<proteinExistence type="predicted"/>
<keyword evidence="3" id="KW-1185">Reference proteome</keyword>
<sequence>MYFLKEALFFNFKHYHVKPTDVVLSLFYFITFCFCIIDKFKFIMIVLFAIFFIIF</sequence>
<dbReference type="Proteomes" id="UP000008144">
    <property type="component" value="Unassembled WGS sequence"/>
</dbReference>
<accession>F6ZCW1</accession>
<name>F6ZCW1_CIOIN</name>
<keyword evidence="1" id="KW-0812">Transmembrane</keyword>
<reference evidence="2" key="2">
    <citation type="submission" date="2025-08" db="UniProtKB">
        <authorList>
            <consortium name="Ensembl"/>
        </authorList>
    </citation>
    <scope>IDENTIFICATION</scope>
</reference>
<evidence type="ECO:0000256" key="1">
    <source>
        <dbReference type="SAM" id="Phobius"/>
    </source>
</evidence>
<feature type="transmembrane region" description="Helical" evidence="1">
    <location>
        <begin position="26"/>
        <end position="54"/>
    </location>
</feature>
<dbReference type="InParanoid" id="F6ZCW1"/>
<keyword evidence="1" id="KW-0472">Membrane</keyword>
<reference evidence="3" key="1">
    <citation type="journal article" date="2002" name="Science">
        <title>The draft genome of Ciona intestinalis: insights into chordate and vertebrate origins.</title>
        <authorList>
            <person name="Dehal P."/>
            <person name="Satou Y."/>
            <person name="Campbell R.K."/>
            <person name="Chapman J."/>
            <person name="Degnan B."/>
            <person name="De Tomaso A."/>
            <person name="Davidson B."/>
            <person name="Di Gregorio A."/>
            <person name="Gelpke M."/>
            <person name="Goodstein D.M."/>
            <person name="Harafuji N."/>
            <person name="Hastings K.E."/>
            <person name="Ho I."/>
            <person name="Hotta K."/>
            <person name="Huang W."/>
            <person name="Kawashima T."/>
            <person name="Lemaire P."/>
            <person name="Martinez D."/>
            <person name="Meinertzhagen I.A."/>
            <person name="Necula S."/>
            <person name="Nonaka M."/>
            <person name="Putnam N."/>
            <person name="Rash S."/>
            <person name="Saiga H."/>
            <person name="Satake M."/>
            <person name="Terry A."/>
            <person name="Yamada L."/>
            <person name="Wang H.G."/>
            <person name="Awazu S."/>
            <person name="Azumi K."/>
            <person name="Boore J."/>
            <person name="Branno M."/>
            <person name="Chin-Bow S."/>
            <person name="DeSantis R."/>
            <person name="Doyle S."/>
            <person name="Francino P."/>
            <person name="Keys D.N."/>
            <person name="Haga S."/>
            <person name="Hayashi H."/>
            <person name="Hino K."/>
            <person name="Imai K.S."/>
            <person name="Inaba K."/>
            <person name="Kano S."/>
            <person name="Kobayashi K."/>
            <person name="Kobayashi M."/>
            <person name="Lee B.I."/>
            <person name="Makabe K.W."/>
            <person name="Manohar C."/>
            <person name="Matassi G."/>
            <person name="Medina M."/>
            <person name="Mochizuki Y."/>
            <person name="Mount S."/>
            <person name="Morishita T."/>
            <person name="Miura S."/>
            <person name="Nakayama A."/>
            <person name="Nishizaka S."/>
            <person name="Nomoto H."/>
            <person name="Ohta F."/>
            <person name="Oishi K."/>
            <person name="Rigoutsos I."/>
            <person name="Sano M."/>
            <person name="Sasaki A."/>
            <person name="Sasakura Y."/>
            <person name="Shoguchi E."/>
            <person name="Shin-i T."/>
            <person name="Spagnuolo A."/>
            <person name="Stainier D."/>
            <person name="Suzuki M.M."/>
            <person name="Tassy O."/>
            <person name="Takatori N."/>
            <person name="Tokuoka M."/>
            <person name="Yagi K."/>
            <person name="Yoshizaki F."/>
            <person name="Wada S."/>
            <person name="Zhang C."/>
            <person name="Hyatt P.D."/>
            <person name="Larimer F."/>
            <person name="Detter C."/>
            <person name="Doggett N."/>
            <person name="Glavina T."/>
            <person name="Hawkins T."/>
            <person name="Richardson P."/>
            <person name="Lucas S."/>
            <person name="Kohara Y."/>
            <person name="Levine M."/>
            <person name="Satoh N."/>
            <person name="Rokhsar D.S."/>
        </authorList>
    </citation>
    <scope>NUCLEOTIDE SEQUENCE [LARGE SCALE GENOMIC DNA]</scope>
</reference>
<reference evidence="2" key="3">
    <citation type="submission" date="2025-09" db="UniProtKB">
        <authorList>
            <consortium name="Ensembl"/>
        </authorList>
    </citation>
    <scope>IDENTIFICATION</scope>
</reference>
<evidence type="ECO:0000313" key="2">
    <source>
        <dbReference type="Ensembl" id="ENSCINP00000002148.3"/>
    </source>
</evidence>